<dbReference type="KEGG" id="red:roselon_00132"/>
<dbReference type="PATRIC" id="fig|1294273.3.peg.125"/>
<dbReference type="SUPFAM" id="SSF53146">
    <property type="entry name" value="Nitrogenase accessory factor-like"/>
    <property type="match status" value="1"/>
</dbReference>
<keyword evidence="4" id="KW-1185">Reference proteome</keyword>
<gene>
    <name evidence="3" type="ORF">roselon_00132</name>
</gene>
<dbReference type="EMBL" id="CP004372">
    <property type="protein sequence ID" value="AHM02589.1"/>
    <property type="molecule type" value="Genomic_DNA"/>
</dbReference>
<dbReference type="eggNOG" id="COG1433">
    <property type="taxonomic scope" value="Bacteria"/>
</dbReference>
<protein>
    <submittedName>
        <fullName evidence="3">Nitrogen fixation-related protein</fullName>
    </submittedName>
</protein>
<dbReference type="InterPro" id="IPR003731">
    <property type="entry name" value="Di-Nase_FeMo-co_biosynth"/>
</dbReference>
<dbReference type="Proteomes" id="UP000019593">
    <property type="component" value="Chromosome"/>
</dbReference>
<evidence type="ECO:0000313" key="4">
    <source>
        <dbReference type="Proteomes" id="UP000019593"/>
    </source>
</evidence>
<organism evidence="3 4">
    <name type="scientific">Roseicyclus elongatus DSM 19469</name>
    <dbReference type="NCBI Taxonomy" id="1294273"/>
    <lineage>
        <taxon>Bacteria</taxon>
        <taxon>Pseudomonadati</taxon>
        <taxon>Pseudomonadota</taxon>
        <taxon>Alphaproteobacteria</taxon>
        <taxon>Rhodobacterales</taxon>
        <taxon>Roseobacteraceae</taxon>
        <taxon>Roseicyclus</taxon>
    </lineage>
</organism>
<sequence length="134" mass="14454">MTGASFRIAVASQNFRTITPHAGKTRRWLVFDCEEDSGAIVPADRLDLPRGMAIHDWGDRADPHPLFEMDAVIVASCGAGFLRRLGRHGVRVAVAATPDPEAEVANFLASGAMQTPFEVYLADTMARAAANHAH</sequence>
<reference evidence="3 4" key="1">
    <citation type="submission" date="2013-03" db="EMBL/GenBank/DDBJ databases">
        <authorList>
            <person name="Fiebig A."/>
            <person name="Goeker M."/>
            <person name="Klenk H.-P.P."/>
        </authorList>
    </citation>
    <scope>NUCLEOTIDE SEQUENCE [LARGE SCALE GENOMIC DNA]</scope>
    <source>
        <strain evidence="4">DSM 19469</strain>
    </source>
</reference>
<name>W8RN82_9RHOB</name>
<dbReference type="AlphaFoldDB" id="W8RN82"/>
<dbReference type="STRING" id="1294273.roselon_00132"/>
<evidence type="ECO:0000259" key="2">
    <source>
        <dbReference type="Pfam" id="PF02579"/>
    </source>
</evidence>
<dbReference type="Gene3D" id="3.30.420.130">
    <property type="entry name" value="Dinitrogenase iron-molybdenum cofactor biosynthesis domain"/>
    <property type="match status" value="1"/>
</dbReference>
<dbReference type="RefSeq" id="WP_025310530.1">
    <property type="nucleotide sequence ID" value="NZ_CP004372.1"/>
</dbReference>
<dbReference type="InterPro" id="IPR036105">
    <property type="entry name" value="DiNase_FeMo-co_biosyn_sf"/>
</dbReference>
<accession>W8RN82</accession>
<dbReference type="HOGENOM" id="CLU_104194_4_1_5"/>
<evidence type="ECO:0000256" key="1">
    <source>
        <dbReference type="ARBA" id="ARBA00023231"/>
    </source>
</evidence>
<keyword evidence="1" id="KW-0535">Nitrogen fixation</keyword>
<dbReference type="Pfam" id="PF02579">
    <property type="entry name" value="Nitro_FeMo-Co"/>
    <property type="match status" value="1"/>
</dbReference>
<feature type="domain" description="Dinitrogenase iron-molybdenum cofactor biosynthesis" evidence="2">
    <location>
        <begin position="17"/>
        <end position="107"/>
    </location>
</feature>
<evidence type="ECO:0000313" key="3">
    <source>
        <dbReference type="EMBL" id="AHM02589.1"/>
    </source>
</evidence>
<proteinExistence type="predicted"/>